<comment type="similarity">
    <text evidence="2">Belongs to the dpy-30 family.</text>
</comment>
<organism evidence="10 11">
    <name type="scientific">Mesorhabditis belari</name>
    <dbReference type="NCBI Taxonomy" id="2138241"/>
    <lineage>
        <taxon>Eukaryota</taxon>
        <taxon>Metazoa</taxon>
        <taxon>Ecdysozoa</taxon>
        <taxon>Nematoda</taxon>
        <taxon>Chromadorea</taxon>
        <taxon>Rhabditida</taxon>
        <taxon>Rhabditina</taxon>
        <taxon>Rhabditomorpha</taxon>
        <taxon>Rhabditoidea</taxon>
        <taxon>Rhabditidae</taxon>
        <taxon>Mesorhabditinae</taxon>
        <taxon>Mesorhabditis</taxon>
    </lineage>
</organism>
<dbReference type="Gene3D" id="1.20.890.10">
    <property type="entry name" value="cAMP-dependent protein kinase regulatory subunit, dimerization-anchoring domain"/>
    <property type="match status" value="1"/>
</dbReference>
<evidence type="ECO:0000256" key="2">
    <source>
        <dbReference type="ARBA" id="ARBA00010849"/>
    </source>
</evidence>
<feature type="domain" description="RRM" evidence="8">
    <location>
        <begin position="145"/>
        <end position="217"/>
    </location>
</feature>
<dbReference type="Pfam" id="PF00076">
    <property type="entry name" value="RRM_1"/>
    <property type="match status" value="1"/>
</dbReference>
<protein>
    <submittedName>
        <fullName evidence="11">Uncharacterized protein</fullName>
    </submittedName>
</protein>
<dbReference type="SMART" id="SM00360">
    <property type="entry name" value="RRM"/>
    <property type="match status" value="1"/>
</dbReference>
<comment type="subcellular location">
    <subcellularLocation>
        <location evidence="1">Nucleus</location>
    </subcellularLocation>
</comment>
<feature type="domain" description="CCHC-type" evidence="9">
    <location>
        <begin position="230"/>
        <end position="245"/>
    </location>
</feature>
<feature type="compositionally biased region" description="Basic and acidic residues" evidence="7">
    <location>
        <begin position="32"/>
        <end position="42"/>
    </location>
</feature>
<proteinExistence type="inferred from homology"/>
<dbReference type="Proteomes" id="UP000887575">
    <property type="component" value="Unassembled WGS sequence"/>
</dbReference>
<keyword evidence="10" id="KW-1185">Reference proteome</keyword>
<dbReference type="AlphaFoldDB" id="A0AAF3FP45"/>
<feature type="compositionally biased region" description="Polar residues" evidence="7">
    <location>
        <begin position="66"/>
        <end position="83"/>
    </location>
</feature>
<evidence type="ECO:0000259" key="8">
    <source>
        <dbReference type="PROSITE" id="PS50102"/>
    </source>
</evidence>
<keyword evidence="5" id="KW-0863">Zinc-finger</keyword>
<dbReference type="Pfam" id="PF05186">
    <property type="entry name" value="Dpy-30"/>
    <property type="match status" value="1"/>
</dbReference>
<dbReference type="PROSITE" id="PS50158">
    <property type="entry name" value="ZF_CCHC"/>
    <property type="match status" value="1"/>
</dbReference>
<feature type="region of interest" description="Disordered" evidence="7">
    <location>
        <begin position="489"/>
        <end position="527"/>
    </location>
</feature>
<dbReference type="PANTHER" id="PTHR48025:SF1">
    <property type="entry name" value="RRM DOMAIN-CONTAINING PROTEIN"/>
    <property type="match status" value="1"/>
</dbReference>
<name>A0AAF3FP45_9BILA</name>
<reference evidence="11" key="1">
    <citation type="submission" date="2024-02" db="UniProtKB">
        <authorList>
            <consortium name="WormBaseParasite"/>
        </authorList>
    </citation>
    <scope>IDENTIFICATION</scope>
</reference>
<evidence type="ECO:0000256" key="1">
    <source>
        <dbReference type="ARBA" id="ARBA00004123"/>
    </source>
</evidence>
<evidence type="ECO:0000259" key="9">
    <source>
        <dbReference type="PROSITE" id="PS50158"/>
    </source>
</evidence>
<keyword evidence="5" id="KW-0862">Zinc</keyword>
<dbReference type="InterPro" id="IPR049629">
    <property type="entry name" value="DPY30_SDC1_DD"/>
</dbReference>
<feature type="compositionally biased region" description="Polar residues" evidence="7">
    <location>
        <begin position="494"/>
        <end position="527"/>
    </location>
</feature>
<accession>A0AAF3FP45</accession>
<evidence type="ECO:0000313" key="11">
    <source>
        <dbReference type="WBParaSite" id="MBELARI_LOCUS8859.1"/>
    </source>
</evidence>
<evidence type="ECO:0000256" key="6">
    <source>
        <dbReference type="PROSITE-ProRule" id="PRU00176"/>
    </source>
</evidence>
<dbReference type="PROSITE" id="PS50102">
    <property type="entry name" value="RRM"/>
    <property type="match status" value="1"/>
</dbReference>
<dbReference type="InterPro" id="IPR012677">
    <property type="entry name" value="Nucleotide-bd_a/b_plait_sf"/>
</dbReference>
<dbReference type="PANTHER" id="PTHR48025">
    <property type="entry name" value="OS02G0815200 PROTEIN"/>
    <property type="match status" value="1"/>
</dbReference>
<keyword evidence="4" id="KW-0539">Nucleus</keyword>
<dbReference type="CDD" id="cd22965">
    <property type="entry name" value="DD_DPY30_SDC1"/>
    <property type="match status" value="1"/>
</dbReference>
<keyword evidence="3 6" id="KW-0694">RNA-binding</keyword>
<feature type="region of interest" description="Disordered" evidence="7">
    <location>
        <begin position="1"/>
        <end position="83"/>
    </location>
</feature>
<dbReference type="GO" id="GO:0003729">
    <property type="term" value="F:mRNA binding"/>
    <property type="evidence" value="ECO:0007669"/>
    <property type="project" value="TreeGrafter"/>
</dbReference>
<dbReference type="WBParaSite" id="MBELARI_LOCUS8859.1">
    <property type="protein sequence ID" value="MBELARI_LOCUS8859.1"/>
    <property type="gene ID" value="MBELARI_LOCUS8859"/>
</dbReference>
<dbReference type="InterPro" id="IPR000504">
    <property type="entry name" value="RRM_dom"/>
</dbReference>
<dbReference type="InterPro" id="IPR007858">
    <property type="entry name" value="Dpy-30_motif"/>
</dbReference>
<dbReference type="Gene3D" id="3.30.70.330">
    <property type="match status" value="1"/>
</dbReference>
<evidence type="ECO:0000256" key="7">
    <source>
        <dbReference type="SAM" id="MobiDB-lite"/>
    </source>
</evidence>
<keyword evidence="5" id="KW-0479">Metal-binding</keyword>
<dbReference type="GO" id="GO:0005634">
    <property type="term" value="C:nucleus"/>
    <property type="evidence" value="ECO:0007669"/>
    <property type="project" value="UniProtKB-SubCell"/>
</dbReference>
<evidence type="ECO:0000313" key="10">
    <source>
        <dbReference type="Proteomes" id="UP000887575"/>
    </source>
</evidence>
<dbReference type="SUPFAM" id="SSF54928">
    <property type="entry name" value="RNA-binding domain, RBD"/>
    <property type="match status" value="1"/>
</dbReference>
<dbReference type="InterPro" id="IPR050502">
    <property type="entry name" value="Euk_RNA-bind_prot"/>
</dbReference>
<evidence type="ECO:0000256" key="3">
    <source>
        <dbReference type="ARBA" id="ARBA00022884"/>
    </source>
</evidence>
<dbReference type="GO" id="GO:0008270">
    <property type="term" value="F:zinc ion binding"/>
    <property type="evidence" value="ECO:0007669"/>
    <property type="project" value="UniProtKB-KW"/>
</dbReference>
<feature type="compositionally biased region" description="Basic and acidic residues" evidence="7">
    <location>
        <begin position="52"/>
        <end position="61"/>
    </location>
</feature>
<evidence type="ECO:0000256" key="5">
    <source>
        <dbReference type="PROSITE-ProRule" id="PRU00047"/>
    </source>
</evidence>
<evidence type="ECO:0000256" key="4">
    <source>
        <dbReference type="ARBA" id="ARBA00023242"/>
    </source>
</evidence>
<dbReference type="InterPro" id="IPR035979">
    <property type="entry name" value="RBD_domain_sf"/>
</dbReference>
<sequence length="527" mass="56840">MSDVANEQVDEAVVPAPSETPSEAMDTVEANKLTEESTKEDGQAVLPSSVEESEKRSESKEASQGPVDSNKTATLAANRSAPTVPTRQYLDQTVVPILLQGLGSLAKERPEDPITFLANFLLREKEKYTAAVSADRNKVMEVPQNKLFVGNLPENCDPNKLKQIFSTHIRVTHCDLVKNYAFVHVVPEDTPKINEIIKKLDGYMYEGKMLNLKSSTSKMRGTVAGQETTCFRCGENSHRTMNCPKNDTPHSLLTEVVRVDLTGKRSASSADGPDAKRLCEQIATVDQELGRPIDAELLPLYNQYVDARNKYTYCKDRLIREQQARNRLVAYTSGTIVPTLTGPALTPQTVAAATYAGTQAQPTTYTQTQQPVTVQALPQAAPYTIVQTAQGQTVLYPTSQVAGQTVFYAQPGAAQQQVGQHGTAAVGQPQQTYSAQPQAAGATPSAPYATMVNAQAYAPSAQTASGVMSSGTSYQTQQAPYSSSVVTSMAGGSHTATTHQYSSTTSGPQAPYQSSTPWMQSTMVPRN</sequence>
<dbReference type="InterPro" id="IPR001878">
    <property type="entry name" value="Znf_CCHC"/>
</dbReference>